<evidence type="ECO:0000256" key="2">
    <source>
        <dbReference type="ARBA" id="ARBA00022692"/>
    </source>
</evidence>
<dbReference type="InterPro" id="IPR010445">
    <property type="entry name" value="LapA_dom"/>
</dbReference>
<reference evidence="7" key="1">
    <citation type="submission" date="2018-10" db="EMBL/GenBank/DDBJ databases">
        <authorList>
            <person name="Plewniak F."/>
        </authorList>
    </citation>
    <scope>NUCLEOTIDE SEQUENCE</scope>
</reference>
<sequence>MNTLRWLIRIFLFVLLLGFCLKNITPVTVNFLFGLQWHAPLIIILFLAVSGGALLGLLATTRVWWRLRRELARLRRSGSTTKEIPLPSEPHRD</sequence>
<evidence type="ECO:0000256" key="3">
    <source>
        <dbReference type="ARBA" id="ARBA00022989"/>
    </source>
</evidence>
<keyword evidence="3 5" id="KW-1133">Transmembrane helix</keyword>
<accession>A0A3P3ZPS2</accession>
<keyword evidence="4 5" id="KW-0472">Membrane</keyword>
<keyword evidence="1" id="KW-1003">Cell membrane</keyword>
<evidence type="ECO:0000256" key="1">
    <source>
        <dbReference type="ARBA" id="ARBA00022475"/>
    </source>
</evidence>
<dbReference type="Pfam" id="PF06305">
    <property type="entry name" value="LapA_dom"/>
    <property type="match status" value="1"/>
</dbReference>
<feature type="domain" description="Lipopolysaccharide assembly protein A" evidence="6">
    <location>
        <begin position="23"/>
        <end position="76"/>
    </location>
</feature>
<feature type="transmembrane region" description="Helical" evidence="5">
    <location>
        <begin position="42"/>
        <end position="65"/>
    </location>
</feature>
<dbReference type="AlphaFoldDB" id="A0A3P3ZPS2"/>
<organism evidence="7">
    <name type="scientific">mine drainage metagenome</name>
    <dbReference type="NCBI Taxonomy" id="410659"/>
    <lineage>
        <taxon>unclassified sequences</taxon>
        <taxon>metagenomes</taxon>
        <taxon>ecological metagenomes</taxon>
    </lineage>
</organism>
<evidence type="ECO:0000259" key="6">
    <source>
        <dbReference type="Pfam" id="PF06305"/>
    </source>
</evidence>
<protein>
    <recommendedName>
        <fullName evidence="6">Lipopolysaccharide assembly protein A domain-containing protein</fullName>
    </recommendedName>
</protein>
<evidence type="ECO:0000256" key="4">
    <source>
        <dbReference type="ARBA" id="ARBA00023136"/>
    </source>
</evidence>
<keyword evidence="2 5" id="KW-0812">Transmembrane</keyword>
<name>A0A3P3ZPS2_9ZZZZ</name>
<proteinExistence type="predicted"/>
<dbReference type="EMBL" id="UOYP01000382">
    <property type="protein sequence ID" value="VAY88928.1"/>
    <property type="molecule type" value="Genomic_DNA"/>
</dbReference>
<evidence type="ECO:0000256" key="5">
    <source>
        <dbReference type="SAM" id="Phobius"/>
    </source>
</evidence>
<gene>
    <name evidence="7" type="ORF">CARN8_4420009</name>
</gene>
<evidence type="ECO:0000313" key="7">
    <source>
        <dbReference type="EMBL" id="VAY88928.1"/>
    </source>
</evidence>
<dbReference type="GO" id="GO:0005886">
    <property type="term" value="C:plasma membrane"/>
    <property type="evidence" value="ECO:0007669"/>
    <property type="project" value="InterPro"/>
</dbReference>